<proteinExistence type="predicted"/>
<name>A0ABX0FDS5_9BURK</name>
<keyword evidence="3" id="KW-1185">Reference proteome</keyword>
<protein>
    <submittedName>
        <fullName evidence="2">Amino acid ABC transporter substrate-binding protein</fullName>
    </submittedName>
</protein>
<dbReference type="SUPFAM" id="SSF53850">
    <property type="entry name" value="Periplasmic binding protein-like II"/>
    <property type="match status" value="1"/>
</dbReference>
<feature type="signal peptide" evidence="1">
    <location>
        <begin position="1"/>
        <end position="24"/>
    </location>
</feature>
<gene>
    <name evidence="2" type="ORF">GW587_01480</name>
</gene>
<dbReference type="RefSeq" id="WP_166097718.1">
    <property type="nucleotide sequence ID" value="NZ_JAADJT010000001.1"/>
</dbReference>
<dbReference type="EMBL" id="JAADJT010000001">
    <property type="protein sequence ID" value="NGZ82929.1"/>
    <property type="molecule type" value="Genomic_DNA"/>
</dbReference>
<feature type="chain" id="PRO_5046914684" evidence="1">
    <location>
        <begin position="25"/>
        <end position="262"/>
    </location>
</feature>
<organism evidence="2 3">
    <name type="scientific">Duganella aceris</name>
    <dbReference type="NCBI Taxonomy" id="2703883"/>
    <lineage>
        <taxon>Bacteria</taxon>
        <taxon>Pseudomonadati</taxon>
        <taxon>Pseudomonadota</taxon>
        <taxon>Betaproteobacteria</taxon>
        <taxon>Burkholderiales</taxon>
        <taxon>Oxalobacteraceae</taxon>
        <taxon>Telluria group</taxon>
        <taxon>Duganella</taxon>
    </lineage>
</organism>
<comment type="caution">
    <text evidence="2">The sequence shown here is derived from an EMBL/GenBank/DDBJ whole genome shotgun (WGS) entry which is preliminary data.</text>
</comment>
<reference evidence="3" key="1">
    <citation type="submission" date="2023-07" db="EMBL/GenBank/DDBJ databases">
        <title>Duganella aceri sp. nov., isolated from tree sap.</title>
        <authorList>
            <person name="Kim I.S."/>
        </authorList>
    </citation>
    <scope>NUCLEOTIDE SEQUENCE [LARGE SCALE GENOMIC DNA]</scope>
    <source>
        <strain evidence="3">SAP-35</strain>
    </source>
</reference>
<accession>A0ABX0FDS5</accession>
<evidence type="ECO:0000313" key="2">
    <source>
        <dbReference type="EMBL" id="NGZ82929.1"/>
    </source>
</evidence>
<keyword evidence="1" id="KW-0732">Signal</keyword>
<evidence type="ECO:0000256" key="1">
    <source>
        <dbReference type="SAM" id="SignalP"/>
    </source>
</evidence>
<evidence type="ECO:0000313" key="3">
    <source>
        <dbReference type="Proteomes" id="UP000666369"/>
    </source>
</evidence>
<dbReference type="Proteomes" id="UP000666369">
    <property type="component" value="Unassembled WGS sequence"/>
</dbReference>
<sequence length="262" mass="30149">MKAFLTKSIWLILALLPAAPAVLAADIIPLYVYYQDPLFAAGGPQSLTDKLAVWLTQRANGRYQFVPTQIPRRRLQLMIRQPHWHGVVAWANPRWFEETGQPRQNWSRPYMIDANMVASLRSAPVEYEDDQSLQGLRIGSVQGYHYKDSAELLRDDADSEARTLLKLRQRRVPVAFLQASSFPFFRQQFPDLDDWIHLSAKPRTIFERAFFTAPDQPELLAYLNQQVDALLADRPWQELMGTCKLVKPRLAAATDAQRKLCR</sequence>